<dbReference type="PROSITE" id="PS50222">
    <property type="entry name" value="EF_HAND_2"/>
    <property type="match status" value="1"/>
</dbReference>
<organism evidence="2">
    <name type="scientific">Cyclophora tenuis</name>
    <name type="common">Marine diatom</name>
    <dbReference type="NCBI Taxonomy" id="216820"/>
    <lineage>
        <taxon>Eukaryota</taxon>
        <taxon>Sar</taxon>
        <taxon>Stramenopiles</taxon>
        <taxon>Ochrophyta</taxon>
        <taxon>Bacillariophyta</taxon>
        <taxon>Fragilariophyceae</taxon>
        <taxon>Fragilariophycidae</taxon>
        <taxon>Cyclophorales</taxon>
        <taxon>Cyclophoraceae</taxon>
        <taxon>Cyclophora</taxon>
    </lineage>
</organism>
<accession>A0A7S1GRL4</accession>
<reference evidence="2" key="1">
    <citation type="submission" date="2021-01" db="EMBL/GenBank/DDBJ databases">
        <authorList>
            <person name="Corre E."/>
            <person name="Pelletier E."/>
            <person name="Niang G."/>
            <person name="Scheremetjew M."/>
            <person name="Finn R."/>
            <person name="Kale V."/>
            <person name="Holt S."/>
            <person name="Cochrane G."/>
            <person name="Meng A."/>
            <person name="Brown T."/>
            <person name="Cohen L."/>
        </authorList>
    </citation>
    <scope>NUCLEOTIDE SEQUENCE</scope>
    <source>
        <strain evidence="2">ECT3854</strain>
    </source>
</reference>
<sequence>MTGRTVVIGDIPWVAQAADAFLSKLFACSYSIAGVNVQNGNAQDHLVHRHTHRVVRGTLLLCGRPDGRLSALSSAESSVCLSLNQASSIQSIGGSCESVTIGHNPWSMSLTKKDVFLQSFRPHFLCERLVEQKAMAEGHNLRDINTSPHNMLGTYMSWAYDAKTRRKSKDKGRGWTRLDSVMEKMIQQQIERKAVNDIFQKSDVDKQGELNVEQFVRAYSEVNPQMTSEDAIKLFDEYDPKRRGSIQFDDFLMISKLPESQVW</sequence>
<proteinExistence type="predicted"/>
<dbReference type="SUPFAM" id="SSF47473">
    <property type="entry name" value="EF-hand"/>
    <property type="match status" value="1"/>
</dbReference>
<dbReference type="EMBL" id="HBFW01023299">
    <property type="protein sequence ID" value="CAD8943952.1"/>
    <property type="molecule type" value="Transcribed_RNA"/>
</dbReference>
<name>A0A7S1GRL4_CYCTE</name>
<dbReference type="InterPro" id="IPR002048">
    <property type="entry name" value="EF_hand_dom"/>
</dbReference>
<protein>
    <recommendedName>
        <fullName evidence="1">EF-hand domain-containing protein</fullName>
    </recommendedName>
</protein>
<dbReference type="AlphaFoldDB" id="A0A7S1GRL4"/>
<gene>
    <name evidence="2" type="ORF">CTEN0397_LOCUS15022</name>
</gene>
<dbReference type="Gene3D" id="1.10.238.10">
    <property type="entry name" value="EF-hand"/>
    <property type="match status" value="1"/>
</dbReference>
<feature type="domain" description="EF-hand" evidence="1">
    <location>
        <begin position="190"/>
        <end position="225"/>
    </location>
</feature>
<dbReference type="InterPro" id="IPR011992">
    <property type="entry name" value="EF-hand-dom_pair"/>
</dbReference>
<evidence type="ECO:0000259" key="1">
    <source>
        <dbReference type="PROSITE" id="PS50222"/>
    </source>
</evidence>
<dbReference type="GO" id="GO:0005509">
    <property type="term" value="F:calcium ion binding"/>
    <property type="evidence" value="ECO:0007669"/>
    <property type="project" value="InterPro"/>
</dbReference>
<evidence type="ECO:0000313" key="2">
    <source>
        <dbReference type="EMBL" id="CAD8943952.1"/>
    </source>
</evidence>
<dbReference type="Pfam" id="PF13499">
    <property type="entry name" value="EF-hand_7"/>
    <property type="match status" value="1"/>
</dbReference>